<evidence type="ECO:0000256" key="8">
    <source>
        <dbReference type="ARBA" id="ARBA00023136"/>
    </source>
</evidence>
<evidence type="ECO:0000256" key="5">
    <source>
        <dbReference type="ARBA" id="ARBA00022475"/>
    </source>
</evidence>
<gene>
    <name evidence="13" type="primary">fliM</name>
    <name evidence="13" type="ORF">ENG63_01280</name>
</gene>
<evidence type="ECO:0000256" key="1">
    <source>
        <dbReference type="ARBA" id="ARBA00004117"/>
    </source>
</evidence>
<keyword evidence="7" id="KW-0283">Flagellar rotation</keyword>
<keyword evidence="13" id="KW-0282">Flagellum</keyword>
<dbReference type="InterPro" id="IPR001689">
    <property type="entry name" value="Flag_FliM"/>
</dbReference>
<dbReference type="Gene3D" id="2.30.330.10">
    <property type="entry name" value="SpoA-like"/>
    <property type="match status" value="1"/>
</dbReference>
<dbReference type="SUPFAM" id="SSF103039">
    <property type="entry name" value="CheC-like"/>
    <property type="match status" value="1"/>
</dbReference>
<keyword evidence="13" id="KW-0966">Cell projection</keyword>
<dbReference type="SUPFAM" id="SSF101801">
    <property type="entry name" value="Surface presentation of antigens (SPOA)"/>
    <property type="match status" value="1"/>
</dbReference>
<evidence type="ECO:0000259" key="12">
    <source>
        <dbReference type="Pfam" id="PF01052"/>
    </source>
</evidence>
<comment type="caution">
    <text evidence="13">The sequence shown here is derived from an EMBL/GenBank/DDBJ whole genome shotgun (WGS) entry which is preliminary data.</text>
</comment>
<dbReference type="NCBIfam" id="TIGR01397">
    <property type="entry name" value="fliM_switch"/>
    <property type="match status" value="1"/>
</dbReference>
<comment type="subcellular location">
    <subcellularLocation>
        <location evidence="1">Bacterial flagellum basal body</location>
    </subcellularLocation>
    <subcellularLocation>
        <location evidence="2">Cell membrane</location>
        <topology evidence="2">Peripheral membrane protein</topology>
    </subcellularLocation>
</comment>
<dbReference type="Pfam" id="PF01052">
    <property type="entry name" value="FliMN_C"/>
    <property type="match status" value="1"/>
</dbReference>
<dbReference type="GO" id="GO:0071978">
    <property type="term" value="P:bacterial-type flagellum-dependent swarming motility"/>
    <property type="evidence" value="ECO:0007669"/>
    <property type="project" value="TreeGrafter"/>
</dbReference>
<sequence>MERVLTQEEVDALLEGISEGEIETETKQPPEGIRPFDFTRQQRIIRGDMPTLDVINEHFSQFFRTSLSMTLNKTIDVNVASVKVTRFGEFMQTLPLPTSLHIFRMNPLRGLTLMVIGGRLAVSIVELLLGGSVEEHIKLEGKTFTPIENRLIKQIVFKILADLEKAWKPVFPIKIGYLRSEFNPQFAGIVMPTELVIVIKYSVEIGEIKDSITLCIPYSSIEPIREKLCARFQSDQLERDNTWIERLEKEIKETKVEVCVELAKTTLEVKDLLSLKKGDIIKLNKDIKSPLTLKVEGIPKFLGYAGVLRGNKAFKINSEI</sequence>
<evidence type="ECO:0000256" key="4">
    <source>
        <dbReference type="ARBA" id="ARBA00021898"/>
    </source>
</evidence>
<reference evidence="13" key="1">
    <citation type="journal article" date="2020" name="mSystems">
        <title>Genome- and Community-Level Interaction Insights into Carbon Utilization and Element Cycling Functions of Hydrothermarchaeota in Hydrothermal Sediment.</title>
        <authorList>
            <person name="Zhou Z."/>
            <person name="Liu Y."/>
            <person name="Xu W."/>
            <person name="Pan J."/>
            <person name="Luo Z.H."/>
            <person name="Li M."/>
        </authorList>
    </citation>
    <scope>NUCLEOTIDE SEQUENCE [LARGE SCALE GENOMIC DNA]</scope>
    <source>
        <strain evidence="13">HyVt-233</strain>
    </source>
</reference>
<dbReference type="InterPro" id="IPR028976">
    <property type="entry name" value="CheC-like_sf"/>
</dbReference>
<evidence type="ECO:0000256" key="3">
    <source>
        <dbReference type="ARBA" id="ARBA00011049"/>
    </source>
</evidence>
<evidence type="ECO:0000256" key="2">
    <source>
        <dbReference type="ARBA" id="ARBA00004202"/>
    </source>
</evidence>
<evidence type="ECO:0000313" key="13">
    <source>
        <dbReference type="EMBL" id="HDD43483.1"/>
    </source>
</evidence>
<dbReference type="PANTHER" id="PTHR30034">
    <property type="entry name" value="FLAGELLAR MOTOR SWITCH PROTEIN FLIM"/>
    <property type="match status" value="1"/>
</dbReference>
<comment type="similarity">
    <text evidence="3">Belongs to the FliM family.</text>
</comment>
<keyword evidence="9" id="KW-0975">Bacterial flagellum</keyword>
<dbReference type="Proteomes" id="UP000886289">
    <property type="component" value="Unassembled WGS sequence"/>
</dbReference>
<dbReference type="InterPro" id="IPR036429">
    <property type="entry name" value="SpoA-like_sf"/>
</dbReference>
<evidence type="ECO:0000256" key="6">
    <source>
        <dbReference type="ARBA" id="ARBA00022500"/>
    </source>
</evidence>
<keyword evidence="6" id="KW-0145">Chemotaxis</keyword>
<dbReference type="PANTHER" id="PTHR30034:SF6">
    <property type="entry name" value="YOP PROTEINS TRANSLOCATION PROTEIN Q"/>
    <property type="match status" value="1"/>
</dbReference>
<keyword evidence="5" id="KW-1003">Cell membrane</keyword>
<feature type="domain" description="Flagellar motor switch protein FliN-like C-terminal" evidence="12">
    <location>
        <begin position="250"/>
        <end position="319"/>
    </location>
</feature>
<keyword evidence="8" id="KW-0472">Membrane</keyword>
<dbReference type="PIRSF" id="PIRSF002888">
    <property type="entry name" value="FliM"/>
    <property type="match status" value="1"/>
</dbReference>
<dbReference type="Pfam" id="PF02154">
    <property type="entry name" value="FliM"/>
    <property type="match status" value="1"/>
</dbReference>
<comment type="function">
    <text evidence="10">FliM is one of three proteins (FliG, FliN, FliM) that forms the rotor-mounted switch complex (C ring), located at the base of the basal body. This complex interacts with the CheY and CheZ chemotaxis proteins, in addition to contacting components of the motor that determine the direction of flagellar rotation.</text>
</comment>
<dbReference type="AlphaFoldDB" id="A0A7C0U1N9"/>
<dbReference type="CDD" id="cd17908">
    <property type="entry name" value="FliM"/>
    <property type="match status" value="1"/>
</dbReference>
<evidence type="ECO:0000256" key="10">
    <source>
        <dbReference type="ARBA" id="ARBA00025044"/>
    </source>
</evidence>
<dbReference type="GO" id="GO:0005886">
    <property type="term" value="C:plasma membrane"/>
    <property type="evidence" value="ECO:0007669"/>
    <property type="project" value="UniProtKB-SubCell"/>
</dbReference>
<dbReference type="GO" id="GO:0009425">
    <property type="term" value="C:bacterial-type flagellum basal body"/>
    <property type="evidence" value="ECO:0007669"/>
    <property type="project" value="UniProtKB-SubCell"/>
</dbReference>
<name>A0A7C0U1N9_DESA2</name>
<dbReference type="InterPro" id="IPR001543">
    <property type="entry name" value="FliN-like_C"/>
</dbReference>
<dbReference type="PRINTS" id="PR00955">
    <property type="entry name" value="FLGMOTORFLIM"/>
</dbReference>
<evidence type="ECO:0000256" key="11">
    <source>
        <dbReference type="NCBIfam" id="TIGR01397"/>
    </source>
</evidence>
<organism evidence="13">
    <name type="scientific">Desulfofervidus auxilii</name>
    <dbReference type="NCBI Taxonomy" id="1621989"/>
    <lineage>
        <taxon>Bacteria</taxon>
        <taxon>Pseudomonadati</taxon>
        <taxon>Thermodesulfobacteriota</taxon>
        <taxon>Candidatus Desulfofervidia</taxon>
        <taxon>Candidatus Desulfofervidales</taxon>
        <taxon>Candidatus Desulfofervidaceae</taxon>
        <taxon>Candidatus Desulfofervidus</taxon>
    </lineage>
</organism>
<keyword evidence="13" id="KW-0969">Cilium</keyword>
<dbReference type="Gene3D" id="3.40.1550.10">
    <property type="entry name" value="CheC-like"/>
    <property type="match status" value="1"/>
</dbReference>
<evidence type="ECO:0000256" key="9">
    <source>
        <dbReference type="ARBA" id="ARBA00023143"/>
    </source>
</evidence>
<dbReference type="GO" id="GO:0003774">
    <property type="term" value="F:cytoskeletal motor activity"/>
    <property type="evidence" value="ECO:0007669"/>
    <property type="project" value="InterPro"/>
</dbReference>
<protein>
    <recommendedName>
        <fullName evidence="4 11">Flagellar motor switch protein FliM</fullName>
    </recommendedName>
</protein>
<evidence type="ECO:0000256" key="7">
    <source>
        <dbReference type="ARBA" id="ARBA00022779"/>
    </source>
</evidence>
<proteinExistence type="inferred from homology"/>
<dbReference type="EMBL" id="DRBS01000052">
    <property type="protein sequence ID" value="HDD43483.1"/>
    <property type="molecule type" value="Genomic_DNA"/>
</dbReference>
<accession>A0A7C0U1N9</accession>
<dbReference type="GO" id="GO:0050918">
    <property type="term" value="P:positive chemotaxis"/>
    <property type="evidence" value="ECO:0007669"/>
    <property type="project" value="TreeGrafter"/>
</dbReference>